<evidence type="ECO:0000256" key="12">
    <source>
        <dbReference type="RuleBase" id="RU003862"/>
    </source>
</evidence>
<dbReference type="GO" id="GO:0005829">
    <property type="term" value="C:cytosol"/>
    <property type="evidence" value="ECO:0007669"/>
    <property type="project" value="InterPro"/>
</dbReference>
<protein>
    <recommendedName>
        <fullName evidence="12">Methylenetetrahydrofolate reductase</fullName>
        <ecNumber evidence="12">1.5.1.54</ecNumber>
    </recommendedName>
</protein>
<evidence type="ECO:0000256" key="10">
    <source>
        <dbReference type="ARBA" id="ARBA00034478"/>
    </source>
</evidence>
<evidence type="ECO:0000256" key="11">
    <source>
        <dbReference type="ARBA" id="ARBA00048628"/>
    </source>
</evidence>
<dbReference type="PANTHER" id="PTHR45754">
    <property type="entry name" value="METHYLENETETRAHYDROFOLATE REDUCTASE"/>
    <property type="match status" value="1"/>
</dbReference>
<dbReference type="InterPro" id="IPR004620">
    <property type="entry name" value="MTHF_reductase_bac"/>
</dbReference>
<sequence>MRTNELFAKKTVFSFEVFPPKPDTPIETIYAALDELSQLYPDFISVTCGASGSGSGGNRTVEVASAIKHTYGCETAAHMPCIYLTEDDALRTLDALKKAGIENILALRGDETPGRERAHVFEHASDLVAFIKQNAPEFNVIGACYPEGHAEAQTMAADIRNLKTKVDAGASELISQLFFDNATFYRFLERCEIAGISVPIEAGIMPVTNKKQIERMVSLCGATLPVKFQRAIAKYGDNAEAMRDIGIAYAIDQIADLLANGVDGIHVYTMNNPYIAKKITEAVKNLL</sequence>
<keyword evidence="7 12" id="KW-0560">Oxidoreductase</keyword>
<comment type="similarity">
    <text evidence="3 12">Belongs to the methylenetetrahydrofolate reductase family.</text>
</comment>
<dbReference type="Gene3D" id="3.20.20.220">
    <property type="match status" value="1"/>
</dbReference>
<dbReference type="GO" id="GO:0035999">
    <property type="term" value="P:tetrahydrofolate interconversion"/>
    <property type="evidence" value="ECO:0007669"/>
    <property type="project" value="UniProtKB-UniPathway"/>
</dbReference>
<evidence type="ECO:0000256" key="8">
    <source>
        <dbReference type="ARBA" id="ARBA00023027"/>
    </source>
</evidence>
<dbReference type="NCBIfam" id="TIGR00676">
    <property type="entry name" value="fadh2"/>
    <property type="match status" value="1"/>
</dbReference>
<dbReference type="GO" id="GO:0106312">
    <property type="term" value="F:methylenetetrahydrofolate reductase (NADH) activity"/>
    <property type="evidence" value="ECO:0007669"/>
    <property type="project" value="UniProtKB-EC"/>
</dbReference>
<evidence type="ECO:0000313" key="14">
    <source>
        <dbReference type="Proteomes" id="UP000254337"/>
    </source>
</evidence>
<dbReference type="UniPathway" id="UPA00193"/>
<dbReference type="AlphaFoldDB" id="A0A346AYX9"/>
<dbReference type="GO" id="GO:0071949">
    <property type="term" value="F:FAD binding"/>
    <property type="evidence" value="ECO:0007669"/>
    <property type="project" value="TreeGrafter"/>
</dbReference>
<comment type="pathway">
    <text evidence="10">Amino-acid biosynthesis; L-methionine biosynthesis via de novo pathway.</text>
</comment>
<comment type="cofactor">
    <cofactor evidence="1 12">
        <name>FAD</name>
        <dbReference type="ChEBI" id="CHEBI:57692"/>
    </cofactor>
</comment>
<evidence type="ECO:0000256" key="2">
    <source>
        <dbReference type="ARBA" id="ARBA00004777"/>
    </source>
</evidence>
<proteinExistence type="inferred from homology"/>
<keyword evidence="9" id="KW-0486">Methionine biosynthesis</keyword>
<dbReference type="EC" id="1.5.1.54" evidence="12"/>
<gene>
    <name evidence="13" type="primary">metF</name>
    <name evidence="13" type="ORF">DKB62_05535</name>
</gene>
<organism evidence="13 14">
    <name type="scientific">Megasphaera stantonii</name>
    <dbReference type="NCBI Taxonomy" id="2144175"/>
    <lineage>
        <taxon>Bacteria</taxon>
        <taxon>Bacillati</taxon>
        <taxon>Bacillota</taxon>
        <taxon>Negativicutes</taxon>
        <taxon>Veillonellales</taxon>
        <taxon>Veillonellaceae</taxon>
        <taxon>Megasphaera</taxon>
    </lineage>
</organism>
<dbReference type="EMBL" id="CP029462">
    <property type="protein sequence ID" value="AXL21072.1"/>
    <property type="molecule type" value="Genomic_DNA"/>
</dbReference>
<evidence type="ECO:0000256" key="7">
    <source>
        <dbReference type="ARBA" id="ARBA00023002"/>
    </source>
</evidence>
<keyword evidence="8" id="KW-0520">NAD</keyword>
<dbReference type="InterPro" id="IPR003171">
    <property type="entry name" value="Mehydrof_redctse-like"/>
</dbReference>
<dbReference type="CDD" id="cd00537">
    <property type="entry name" value="MTHFR"/>
    <property type="match status" value="1"/>
</dbReference>
<comment type="pathway">
    <text evidence="2 12">One-carbon metabolism; tetrahydrofolate interconversion.</text>
</comment>
<dbReference type="OrthoDB" id="9812555at2"/>
<dbReference type="RefSeq" id="WP_107196206.1">
    <property type="nucleotide sequence ID" value="NZ_CP029462.1"/>
</dbReference>
<dbReference type="InterPro" id="IPR029041">
    <property type="entry name" value="FAD-linked_oxidoreductase-like"/>
</dbReference>
<keyword evidence="4" id="KW-0028">Amino-acid biosynthesis</keyword>
<evidence type="ECO:0000256" key="4">
    <source>
        <dbReference type="ARBA" id="ARBA00022605"/>
    </source>
</evidence>
<reference evidence="13 14" key="1">
    <citation type="submission" date="2018-05" db="EMBL/GenBank/DDBJ databases">
        <title>Complete genome sequence of Megasphaera sp. AJH120T, isolated from the ceca of a chicken.</title>
        <authorList>
            <person name="Maki J."/>
            <person name="Looft T."/>
        </authorList>
    </citation>
    <scope>NUCLEOTIDE SEQUENCE [LARGE SCALE GENOMIC DNA]</scope>
    <source>
        <strain evidence="13 14">AJH120</strain>
    </source>
</reference>
<dbReference type="GO" id="GO:0009086">
    <property type="term" value="P:methionine biosynthetic process"/>
    <property type="evidence" value="ECO:0007669"/>
    <property type="project" value="UniProtKB-KW"/>
</dbReference>
<evidence type="ECO:0000313" key="13">
    <source>
        <dbReference type="EMBL" id="AXL21072.1"/>
    </source>
</evidence>
<evidence type="ECO:0000256" key="3">
    <source>
        <dbReference type="ARBA" id="ARBA00006743"/>
    </source>
</evidence>
<evidence type="ECO:0000256" key="5">
    <source>
        <dbReference type="ARBA" id="ARBA00022630"/>
    </source>
</evidence>
<evidence type="ECO:0000256" key="1">
    <source>
        <dbReference type="ARBA" id="ARBA00001974"/>
    </source>
</evidence>
<comment type="catalytic activity">
    <reaction evidence="11">
        <text>(6S)-5-methyl-5,6,7,8-tetrahydrofolate + NAD(+) = (6R)-5,10-methylene-5,6,7,8-tetrahydrofolate + NADH + H(+)</text>
        <dbReference type="Rhea" id="RHEA:19821"/>
        <dbReference type="ChEBI" id="CHEBI:15378"/>
        <dbReference type="ChEBI" id="CHEBI:15636"/>
        <dbReference type="ChEBI" id="CHEBI:18608"/>
        <dbReference type="ChEBI" id="CHEBI:57540"/>
        <dbReference type="ChEBI" id="CHEBI:57945"/>
        <dbReference type="EC" id="1.5.1.54"/>
    </reaction>
    <physiologicalReaction direction="right-to-left" evidence="11">
        <dbReference type="Rhea" id="RHEA:19823"/>
    </physiologicalReaction>
</comment>
<dbReference type="PANTHER" id="PTHR45754:SF3">
    <property type="entry name" value="METHYLENETETRAHYDROFOLATE REDUCTASE (NADPH)"/>
    <property type="match status" value="1"/>
</dbReference>
<dbReference type="SUPFAM" id="SSF51730">
    <property type="entry name" value="FAD-linked oxidoreductase"/>
    <property type="match status" value="1"/>
</dbReference>
<evidence type="ECO:0000256" key="6">
    <source>
        <dbReference type="ARBA" id="ARBA00022827"/>
    </source>
</evidence>
<keyword evidence="14" id="KW-1185">Reference proteome</keyword>
<dbReference type="Pfam" id="PF02219">
    <property type="entry name" value="MTHFR"/>
    <property type="match status" value="1"/>
</dbReference>
<dbReference type="KEGG" id="meg:DKB62_05535"/>
<keyword evidence="5 12" id="KW-0285">Flavoprotein</keyword>
<evidence type="ECO:0000256" key="9">
    <source>
        <dbReference type="ARBA" id="ARBA00023167"/>
    </source>
</evidence>
<keyword evidence="6 12" id="KW-0274">FAD</keyword>
<accession>A0A346AYX9</accession>
<name>A0A346AYX9_9FIRM</name>
<dbReference type="Proteomes" id="UP000254337">
    <property type="component" value="Chromosome"/>
</dbReference>